<keyword evidence="1" id="KW-0812">Transmembrane</keyword>
<proteinExistence type="predicted"/>
<accession>A0A0A9C490</accession>
<feature type="transmembrane region" description="Helical" evidence="1">
    <location>
        <begin position="6"/>
        <end position="24"/>
    </location>
</feature>
<organism evidence="2">
    <name type="scientific">Arundo donax</name>
    <name type="common">Giant reed</name>
    <name type="synonym">Donax arundinaceus</name>
    <dbReference type="NCBI Taxonomy" id="35708"/>
    <lineage>
        <taxon>Eukaryota</taxon>
        <taxon>Viridiplantae</taxon>
        <taxon>Streptophyta</taxon>
        <taxon>Embryophyta</taxon>
        <taxon>Tracheophyta</taxon>
        <taxon>Spermatophyta</taxon>
        <taxon>Magnoliopsida</taxon>
        <taxon>Liliopsida</taxon>
        <taxon>Poales</taxon>
        <taxon>Poaceae</taxon>
        <taxon>PACMAD clade</taxon>
        <taxon>Arundinoideae</taxon>
        <taxon>Arundineae</taxon>
        <taxon>Arundo</taxon>
    </lineage>
</organism>
<keyword evidence="1" id="KW-1133">Transmembrane helix</keyword>
<dbReference type="EMBL" id="GBRH01227489">
    <property type="protein sequence ID" value="JAD70406.1"/>
    <property type="molecule type" value="Transcribed_RNA"/>
</dbReference>
<dbReference type="AlphaFoldDB" id="A0A0A9C490"/>
<protein>
    <submittedName>
        <fullName evidence="2">Uncharacterized protein</fullName>
    </submittedName>
</protein>
<evidence type="ECO:0000256" key="1">
    <source>
        <dbReference type="SAM" id="Phobius"/>
    </source>
</evidence>
<evidence type="ECO:0000313" key="2">
    <source>
        <dbReference type="EMBL" id="JAD70406.1"/>
    </source>
</evidence>
<keyword evidence="1" id="KW-0472">Membrane</keyword>
<reference evidence="2" key="1">
    <citation type="submission" date="2014-09" db="EMBL/GenBank/DDBJ databases">
        <authorList>
            <person name="Magalhaes I.L.F."/>
            <person name="Oliveira U."/>
            <person name="Santos F.R."/>
            <person name="Vidigal T.H.D.A."/>
            <person name="Brescovit A.D."/>
            <person name="Santos A.J."/>
        </authorList>
    </citation>
    <scope>NUCLEOTIDE SEQUENCE</scope>
    <source>
        <tissue evidence="2">Shoot tissue taken approximately 20 cm above the soil surface</tissue>
    </source>
</reference>
<sequence>MRKSVLLIKLVFFNVYLFILYGMYMNQRKDYMWAFIREQKYVG</sequence>
<reference evidence="2" key="2">
    <citation type="journal article" date="2015" name="Data Brief">
        <title>Shoot transcriptome of the giant reed, Arundo donax.</title>
        <authorList>
            <person name="Barrero R.A."/>
            <person name="Guerrero F.D."/>
            <person name="Moolhuijzen P."/>
            <person name="Goolsby J.A."/>
            <person name="Tidwell J."/>
            <person name="Bellgard S.E."/>
            <person name="Bellgard M.I."/>
        </authorList>
    </citation>
    <scope>NUCLEOTIDE SEQUENCE</scope>
    <source>
        <tissue evidence="2">Shoot tissue taken approximately 20 cm above the soil surface</tissue>
    </source>
</reference>
<name>A0A0A9C490_ARUDO</name>